<accession>A0A1P8WJY0</accession>
<gene>
    <name evidence="2" type="ORF">Fuma_03991</name>
</gene>
<feature type="domain" description="Beta-ketoacyl synthase-like N-terminal" evidence="1">
    <location>
        <begin position="135"/>
        <end position="199"/>
    </location>
</feature>
<reference evidence="2 3" key="1">
    <citation type="journal article" date="2016" name="Front. Microbiol.">
        <title>Fuerstia marisgermanicae gen. nov., sp. nov., an Unusual Member of the Phylum Planctomycetes from the German Wadden Sea.</title>
        <authorList>
            <person name="Kohn T."/>
            <person name="Heuer A."/>
            <person name="Jogler M."/>
            <person name="Vollmers J."/>
            <person name="Boedeker C."/>
            <person name="Bunk B."/>
            <person name="Rast P."/>
            <person name="Borchert D."/>
            <person name="Glockner I."/>
            <person name="Freese H.M."/>
            <person name="Klenk H.P."/>
            <person name="Overmann J."/>
            <person name="Kaster A.K."/>
            <person name="Rohde M."/>
            <person name="Wiegand S."/>
            <person name="Jogler C."/>
        </authorList>
    </citation>
    <scope>NUCLEOTIDE SEQUENCE [LARGE SCALE GENOMIC DNA]</scope>
    <source>
        <strain evidence="2 3">NH11</strain>
    </source>
</reference>
<proteinExistence type="predicted"/>
<dbReference type="Pfam" id="PF00109">
    <property type="entry name" value="ketoacyl-synt"/>
    <property type="match status" value="1"/>
</dbReference>
<dbReference type="InterPro" id="IPR014030">
    <property type="entry name" value="Ketoacyl_synth_N"/>
</dbReference>
<dbReference type="OrthoDB" id="3078238at2"/>
<protein>
    <submittedName>
        <fullName evidence="2">3-oxoacyl-(Acyl carrier protein) synthase</fullName>
    </submittedName>
</protein>
<organism evidence="2 3">
    <name type="scientific">Fuerstiella marisgermanici</name>
    <dbReference type="NCBI Taxonomy" id="1891926"/>
    <lineage>
        <taxon>Bacteria</taxon>
        <taxon>Pseudomonadati</taxon>
        <taxon>Planctomycetota</taxon>
        <taxon>Planctomycetia</taxon>
        <taxon>Planctomycetales</taxon>
        <taxon>Planctomycetaceae</taxon>
        <taxon>Fuerstiella</taxon>
    </lineage>
</organism>
<name>A0A1P8WJY0_9PLAN</name>
<dbReference type="AlphaFoldDB" id="A0A1P8WJY0"/>
<keyword evidence="3" id="KW-1185">Reference proteome</keyword>
<dbReference type="InterPro" id="IPR016039">
    <property type="entry name" value="Thiolase-like"/>
</dbReference>
<dbReference type="SUPFAM" id="SSF53901">
    <property type="entry name" value="Thiolase-like"/>
    <property type="match status" value="2"/>
</dbReference>
<evidence type="ECO:0000259" key="1">
    <source>
        <dbReference type="Pfam" id="PF00109"/>
    </source>
</evidence>
<sequence>MKPIAVIATGMVTGVGLTAPSTCAAIHCAIDNFAETRFIDSGGEWIVASEVPLDPPVRGRAKLIKMAAPAIMECLSAIKTSVPVSVPLLLCLSEEDRPGRFADLDGSMLTDIATELNVPFSSKSQVFCNGAVGGVQAIERAFELLNNGGYEYVIVTGVDTLLVAGTLAALDKNHRLLTPSNSNGLIPGEGAAAVLLTPAPDPQPGQFVLKGVGYGREEATILSEEPLRADGMAAAIRDAFRNSGCTYDDVDYRITDISGEQYAFKEATLAASRTMKKVKEEYDIWHPADCIGDTGAAIVPVMVSVGKSAAEKEISSGDGVLFQCANDDNQRAVIIGGYLDPEDF</sequence>
<dbReference type="KEGG" id="fmr:Fuma_03991"/>
<dbReference type="RefSeq" id="WP_077025676.1">
    <property type="nucleotide sequence ID" value="NZ_CP017641.1"/>
</dbReference>
<evidence type="ECO:0000313" key="2">
    <source>
        <dbReference type="EMBL" id="APZ94359.1"/>
    </source>
</evidence>
<dbReference type="Proteomes" id="UP000187735">
    <property type="component" value="Chromosome"/>
</dbReference>
<dbReference type="EMBL" id="CP017641">
    <property type="protein sequence ID" value="APZ94359.1"/>
    <property type="molecule type" value="Genomic_DNA"/>
</dbReference>
<dbReference type="Gene3D" id="3.40.47.10">
    <property type="match status" value="1"/>
</dbReference>
<dbReference type="STRING" id="1891926.Fuma_03991"/>
<dbReference type="GO" id="GO:0016746">
    <property type="term" value="F:acyltransferase activity"/>
    <property type="evidence" value="ECO:0007669"/>
    <property type="project" value="InterPro"/>
</dbReference>
<evidence type="ECO:0000313" key="3">
    <source>
        <dbReference type="Proteomes" id="UP000187735"/>
    </source>
</evidence>
<dbReference type="NCBIfam" id="NF004798">
    <property type="entry name" value="PRK06147.1"/>
    <property type="match status" value="1"/>
</dbReference>